<dbReference type="InParanoid" id="D8PSH3"/>
<feature type="region of interest" description="Disordered" evidence="1">
    <location>
        <begin position="1"/>
        <end position="59"/>
    </location>
</feature>
<keyword evidence="3" id="KW-1185">Reference proteome</keyword>
<gene>
    <name evidence="2" type="ORF">SCHCODRAFT_105756</name>
</gene>
<dbReference type="Proteomes" id="UP000007431">
    <property type="component" value="Unassembled WGS sequence"/>
</dbReference>
<evidence type="ECO:0000256" key="1">
    <source>
        <dbReference type="SAM" id="MobiDB-lite"/>
    </source>
</evidence>
<organism evidence="3">
    <name type="scientific">Schizophyllum commune (strain H4-8 / FGSC 9210)</name>
    <name type="common">Split gill fungus</name>
    <dbReference type="NCBI Taxonomy" id="578458"/>
    <lineage>
        <taxon>Eukaryota</taxon>
        <taxon>Fungi</taxon>
        <taxon>Dikarya</taxon>
        <taxon>Basidiomycota</taxon>
        <taxon>Agaricomycotina</taxon>
        <taxon>Agaricomycetes</taxon>
        <taxon>Agaricomycetidae</taxon>
        <taxon>Agaricales</taxon>
        <taxon>Schizophyllaceae</taxon>
        <taxon>Schizophyllum</taxon>
    </lineage>
</organism>
<feature type="compositionally biased region" description="Polar residues" evidence="1">
    <location>
        <begin position="1"/>
        <end position="10"/>
    </location>
</feature>
<sequence>MSVNDKQLNQGFGADVYPGSANPTSSSNHANPMRNNFVDDPTTASRGAGAGPNFDGDRQAQRNFSQTAGVVEGRPGIIESSHIDPLSETANKDDGWANATQTPRTQAGIAGTAKNIATSAATVASGTAQAAYGFAMGDEQAKKAGKEAVFGNGMNVLGLAQHALGKAGSEMRMSSVNAPHRAVQIRRDVGDDEGGIRALFVLAEVFV</sequence>
<proteinExistence type="predicted"/>
<dbReference type="HOGENOM" id="CLU_115058_0_0_1"/>
<accession>D8PSH3</accession>
<feature type="compositionally biased region" description="Polar residues" evidence="1">
    <location>
        <begin position="21"/>
        <end position="34"/>
    </location>
</feature>
<name>D8PSH3_SCHCM</name>
<dbReference type="VEuPathDB" id="FungiDB:SCHCODRAFT_02605840"/>
<evidence type="ECO:0000313" key="2">
    <source>
        <dbReference type="EMBL" id="EFJ01143.1"/>
    </source>
</evidence>
<protein>
    <submittedName>
        <fullName evidence="2">Uncharacterized protein</fullName>
    </submittedName>
</protein>
<dbReference type="AlphaFoldDB" id="D8PSH3"/>
<reference evidence="2 3" key="1">
    <citation type="journal article" date="2010" name="Nat. Biotechnol.">
        <title>Genome sequence of the model mushroom Schizophyllum commune.</title>
        <authorList>
            <person name="Ohm R.A."/>
            <person name="de Jong J.F."/>
            <person name="Lugones L.G."/>
            <person name="Aerts A."/>
            <person name="Kothe E."/>
            <person name="Stajich J.E."/>
            <person name="de Vries R.P."/>
            <person name="Record E."/>
            <person name="Levasseur A."/>
            <person name="Baker S.E."/>
            <person name="Bartholomew K.A."/>
            <person name="Coutinho P.M."/>
            <person name="Erdmann S."/>
            <person name="Fowler T.J."/>
            <person name="Gathman A.C."/>
            <person name="Lombard V."/>
            <person name="Henrissat B."/>
            <person name="Knabe N."/>
            <person name="Kuees U."/>
            <person name="Lilly W.W."/>
            <person name="Lindquist E."/>
            <person name="Lucas S."/>
            <person name="Magnuson J.K."/>
            <person name="Piumi F."/>
            <person name="Raudaskoski M."/>
            <person name="Salamov A."/>
            <person name="Schmutz J."/>
            <person name="Schwarze F.W.M.R."/>
            <person name="vanKuyk P.A."/>
            <person name="Horton J.S."/>
            <person name="Grigoriev I.V."/>
            <person name="Woesten H.A.B."/>
        </authorList>
    </citation>
    <scope>NUCLEOTIDE SEQUENCE [LARGE SCALE GENOMIC DNA]</scope>
    <source>
        <strain evidence="3">H4-8 / FGSC 9210</strain>
    </source>
</reference>
<dbReference type="eggNOG" id="ENOG502SPT7">
    <property type="taxonomic scope" value="Eukaryota"/>
</dbReference>
<dbReference type="OMA" id="HKDAQRN"/>
<dbReference type="EMBL" id="GL377303">
    <property type="protein sequence ID" value="EFJ01143.1"/>
    <property type="molecule type" value="Genomic_DNA"/>
</dbReference>
<feature type="non-terminal residue" evidence="2">
    <location>
        <position position="207"/>
    </location>
</feature>
<evidence type="ECO:0000313" key="3">
    <source>
        <dbReference type="Proteomes" id="UP000007431"/>
    </source>
</evidence>